<protein>
    <submittedName>
        <fullName evidence="1">Uncharacterized protein</fullName>
    </submittedName>
</protein>
<sequence length="196" mass="22796">MWVLHAYTTAMSELQVVQGYISVYEVLGQVGELYPGKTWKKLLRDHTATLPDHTLKQFMMSDGRKGRLVPAIRLQDYARLVRHLDHLDPVQTSHDFLPGREKELLRFLSKAFRDLEPVLAFQHSEVVLDLYFVRSQVGVLLHSPRRARLSQYVLQGLQRELGCVVLPVHPYQEGFDLGEVLWELRRLIQQQELQSL</sequence>
<organism evidence="1 2">
    <name type="scientific">Deinococcus roseus</name>
    <dbReference type="NCBI Taxonomy" id="392414"/>
    <lineage>
        <taxon>Bacteria</taxon>
        <taxon>Thermotogati</taxon>
        <taxon>Deinococcota</taxon>
        <taxon>Deinococci</taxon>
        <taxon>Deinococcales</taxon>
        <taxon>Deinococcaceae</taxon>
        <taxon>Deinococcus</taxon>
    </lineage>
</organism>
<accession>A0ABQ2D5M7</accession>
<gene>
    <name evidence="1" type="ORF">GCM10008938_36470</name>
</gene>
<evidence type="ECO:0000313" key="2">
    <source>
        <dbReference type="Proteomes" id="UP000632222"/>
    </source>
</evidence>
<name>A0ABQ2D5M7_9DEIO</name>
<keyword evidence="2" id="KW-1185">Reference proteome</keyword>
<comment type="caution">
    <text evidence="1">The sequence shown here is derived from an EMBL/GenBank/DDBJ whole genome shotgun (WGS) entry which is preliminary data.</text>
</comment>
<evidence type="ECO:0000313" key="1">
    <source>
        <dbReference type="EMBL" id="GGJ47095.1"/>
    </source>
</evidence>
<dbReference type="EMBL" id="BMOD01000017">
    <property type="protein sequence ID" value="GGJ47095.1"/>
    <property type="molecule type" value="Genomic_DNA"/>
</dbReference>
<proteinExistence type="predicted"/>
<dbReference type="Proteomes" id="UP000632222">
    <property type="component" value="Unassembled WGS sequence"/>
</dbReference>
<reference evidence="2" key="1">
    <citation type="journal article" date="2019" name="Int. J. Syst. Evol. Microbiol.">
        <title>The Global Catalogue of Microorganisms (GCM) 10K type strain sequencing project: providing services to taxonomists for standard genome sequencing and annotation.</title>
        <authorList>
            <consortium name="The Broad Institute Genomics Platform"/>
            <consortium name="The Broad Institute Genome Sequencing Center for Infectious Disease"/>
            <person name="Wu L."/>
            <person name="Ma J."/>
        </authorList>
    </citation>
    <scope>NUCLEOTIDE SEQUENCE [LARGE SCALE GENOMIC DNA]</scope>
    <source>
        <strain evidence="2">JCM 14370</strain>
    </source>
</reference>